<evidence type="ECO:0000313" key="2">
    <source>
        <dbReference type="Proteomes" id="UP001209681"/>
    </source>
</evidence>
<organism evidence="1 2">
    <name type="scientific">Desulfobotulus pelophilus</name>
    <dbReference type="NCBI Taxonomy" id="2823377"/>
    <lineage>
        <taxon>Bacteria</taxon>
        <taxon>Pseudomonadati</taxon>
        <taxon>Thermodesulfobacteriota</taxon>
        <taxon>Desulfobacteria</taxon>
        <taxon>Desulfobacterales</taxon>
        <taxon>Desulfobacteraceae</taxon>
        <taxon>Desulfobotulus</taxon>
    </lineage>
</organism>
<protein>
    <submittedName>
        <fullName evidence="1">PD-(D/E)XK nuclease domain-containing protein</fullName>
    </submittedName>
</protein>
<proteinExistence type="predicted"/>
<reference evidence="1 2" key="1">
    <citation type="submission" date="2022-11" db="EMBL/GenBank/DDBJ databases">
        <title>Desulfobotulus tamanensis H1 sp. nov. - anaerobic, alkaliphilic, sulphate reducing bacterium isolated from terrestrial mud volcano.</title>
        <authorList>
            <person name="Frolova A."/>
            <person name="Merkel A.Y."/>
            <person name="Slobodkin A.I."/>
        </authorList>
    </citation>
    <scope>NUCLEOTIDE SEQUENCE [LARGE SCALE GENOMIC DNA]</scope>
    <source>
        <strain evidence="1 2">H1</strain>
    </source>
</reference>
<gene>
    <name evidence="1" type="ORF">OOT00_04935</name>
</gene>
<sequence>MERSSPKGRTDLEFVGKFTECCTGIRRVMAFKYFPIAAFQKILTYSKNFTLIPKDTEQMAGYVEGLKKEYPEAKISQHVISCFGNKGFRVFDMD</sequence>
<accession>A0ABT3N797</accession>
<evidence type="ECO:0000313" key="1">
    <source>
        <dbReference type="EMBL" id="MCW7753330.1"/>
    </source>
</evidence>
<keyword evidence="2" id="KW-1185">Reference proteome</keyword>
<comment type="caution">
    <text evidence="1">The sequence shown here is derived from an EMBL/GenBank/DDBJ whole genome shotgun (WGS) entry which is preliminary data.</text>
</comment>
<dbReference type="EMBL" id="JAPFPW010000004">
    <property type="protein sequence ID" value="MCW7753330.1"/>
    <property type="molecule type" value="Genomic_DNA"/>
</dbReference>
<name>A0ABT3N797_9BACT</name>
<dbReference type="Proteomes" id="UP001209681">
    <property type="component" value="Unassembled WGS sequence"/>
</dbReference>